<reference evidence="2 3" key="1">
    <citation type="journal article" date="2017" name="Curr. Biol.">
        <title>Genome architecture and evolution of a unichromosomal asexual nematode.</title>
        <authorList>
            <person name="Fradin H."/>
            <person name="Zegar C."/>
            <person name="Gutwein M."/>
            <person name="Lucas J."/>
            <person name="Kovtun M."/>
            <person name="Corcoran D."/>
            <person name="Baugh L.R."/>
            <person name="Kiontke K."/>
            <person name="Gunsalus K."/>
            <person name="Fitch D.H."/>
            <person name="Piano F."/>
        </authorList>
    </citation>
    <scope>NUCLEOTIDE SEQUENCE [LARGE SCALE GENOMIC DNA]</scope>
    <source>
        <strain evidence="2">PF1309</strain>
    </source>
</reference>
<sequence length="402" mass="44960">MAPPDVEGNFAIMLGLLDKRTTVLRGRVLAAWNAINTLEFVDKKRIGSVGFCYGGIPALGLTRFNVDLTAAVTMFGSLTNYPDPRSNATLITASIQVHHGDIDKYTKNEDVEAFLGEMRARREITRETARQMREERGCGTNARGMHQYEESVIDYTAHPSLDSSGQILEGLLIHDKNYTSNNKAPAIIIFHTILGKGQYEDGIGRYLASLGYVVFVADFYGKGQIPPDVDGKFAKMKGLMEDRTTILRGRILAAWNIINSLDFVDKQRIGSIGFCYGTVSVLDLTRFNVGLTAAVSFFGEYSNYPDTQSNTTHIPTSIQIHHGDWDFWSKNHDVDALLRELRARQTDWWVLRYAEAERGFTIPGSENTGFSNTRFNPIAARRSWGATEIFLAEKLKPNRANN</sequence>
<dbReference type="InterPro" id="IPR002925">
    <property type="entry name" value="Dienelactn_hydro"/>
</dbReference>
<dbReference type="PANTHER" id="PTHR22946:SF11">
    <property type="entry name" value="DIENELACTONE HYDROLASE DOMAIN-CONTAINING PROTEIN"/>
    <property type="match status" value="1"/>
</dbReference>
<dbReference type="OrthoDB" id="17560at2759"/>
<dbReference type="Proteomes" id="UP000218231">
    <property type="component" value="Unassembled WGS sequence"/>
</dbReference>
<protein>
    <recommendedName>
        <fullName evidence="1">Dienelactone hydrolase domain-containing protein</fullName>
    </recommendedName>
</protein>
<keyword evidence="3" id="KW-1185">Reference proteome</keyword>
<dbReference type="SUPFAM" id="SSF53474">
    <property type="entry name" value="alpha/beta-Hydrolases"/>
    <property type="match status" value="2"/>
</dbReference>
<dbReference type="PANTHER" id="PTHR22946">
    <property type="entry name" value="DIENELACTONE HYDROLASE DOMAIN-CONTAINING PROTEIN-RELATED"/>
    <property type="match status" value="1"/>
</dbReference>
<dbReference type="Gene3D" id="3.40.50.1820">
    <property type="entry name" value="alpha/beta hydrolase"/>
    <property type="match status" value="2"/>
</dbReference>
<dbReference type="STRING" id="2018661.A0A2A2LC94"/>
<dbReference type="InterPro" id="IPR029058">
    <property type="entry name" value="AB_hydrolase_fold"/>
</dbReference>
<dbReference type="EMBL" id="LIAE01006918">
    <property type="protein sequence ID" value="PAV83822.1"/>
    <property type="molecule type" value="Genomic_DNA"/>
</dbReference>
<feature type="domain" description="Dienelactone hydrolase" evidence="1">
    <location>
        <begin position="181"/>
        <end position="392"/>
    </location>
</feature>
<dbReference type="InterPro" id="IPR050261">
    <property type="entry name" value="FrsA_esterase"/>
</dbReference>
<dbReference type="AlphaFoldDB" id="A0A2A2LC94"/>
<feature type="domain" description="Dienelactone hydrolase" evidence="1">
    <location>
        <begin position="9"/>
        <end position="121"/>
    </location>
</feature>
<proteinExistence type="predicted"/>
<organism evidence="2 3">
    <name type="scientific">Diploscapter pachys</name>
    <dbReference type="NCBI Taxonomy" id="2018661"/>
    <lineage>
        <taxon>Eukaryota</taxon>
        <taxon>Metazoa</taxon>
        <taxon>Ecdysozoa</taxon>
        <taxon>Nematoda</taxon>
        <taxon>Chromadorea</taxon>
        <taxon>Rhabditida</taxon>
        <taxon>Rhabditina</taxon>
        <taxon>Rhabditomorpha</taxon>
        <taxon>Rhabditoidea</taxon>
        <taxon>Rhabditidae</taxon>
        <taxon>Diploscapter</taxon>
    </lineage>
</organism>
<name>A0A2A2LC94_9BILA</name>
<gene>
    <name evidence="2" type="ORF">WR25_02321</name>
</gene>
<dbReference type="Pfam" id="PF01738">
    <property type="entry name" value="DLH"/>
    <property type="match status" value="2"/>
</dbReference>
<evidence type="ECO:0000259" key="1">
    <source>
        <dbReference type="Pfam" id="PF01738"/>
    </source>
</evidence>
<accession>A0A2A2LC94</accession>
<evidence type="ECO:0000313" key="2">
    <source>
        <dbReference type="EMBL" id="PAV83822.1"/>
    </source>
</evidence>
<evidence type="ECO:0000313" key="3">
    <source>
        <dbReference type="Proteomes" id="UP000218231"/>
    </source>
</evidence>
<comment type="caution">
    <text evidence="2">The sequence shown here is derived from an EMBL/GenBank/DDBJ whole genome shotgun (WGS) entry which is preliminary data.</text>
</comment>
<dbReference type="GO" id="GO:0016787">
    <property type="term" value="F:hydrolase activity"/>
    <property type="evidence" value="ECO:0007669"/>
    <property type="project" value="InterPro"/>
</dbReference>